<evidence type="ECO:0000313" key="1">
    <source>
        <dbReference type="EMBL" id="KYG71221.1"/>
    </source>
</evidence>
<accession>A0A150WXK8</accession>
<name>A0A150WXK8_9BACT</name>
<reference evidence="1 2" key="1">
    <citation type="submission" date="2016-01" db="EMBL/GenBank/DDBJ databases">
        <title>Genome sequencing of Roseivirga spongicola UST030701-084.</title>
        <authorList>
            <person name="Selvaratnam C."/>
            <person name="Thevarajoo S."/>
            <person name="Goh K.M."/>
            <person name="Ee R."/>
            <person name="Chan K.-G."/>
            <person name="Chong C.S."/>
        </authorList>
    </citation>
    <scope>NUCLEOTIDE SEQUENCE [LARGE SCALE GENOMIC DNA]</scope>
    <source>
        <strain evidence="1 2">UST030701-084</strain>
    </source>
</reference>
<sequence length="176" mass="19879">MQLEIALSPFSAAQSEQLESAIVLGLTGDISNRFQWGVDFYAKRRTRALNVGDGVIEVHSEPQGQRTYDINSSFSLSGRYYFAKDKFAGHYAMFRVHNVWAKSYQATDGQGGSADRRFLPMHGIYYGYRVEAKSLFFDVAAGVIPHQLQINQVRPNRQAVVAMRMTMGFIIPFKVK</sequence>
<dbReference type="RefSeq" id="WP_068225235.1">
    <property type="nucleotide sequence ID" value="NZ_CP139724.1"/>
</dbReference>
<comment type="caution">
    <text evidence="1">The sequence shown here is derived from an EMBL/GenBank/DDBJ whole genome shotgun (WGS) entry which is preliminary data.</text>
</comment>
<proteinExistence type="predicted"/>
<dbReference type="OrthoDB" id="9896688at2"/>
<keyword evidence="2" id="KW-1185">Reference proteome</keyword>
<organism evidence="1 2">
    <name type="scientific">Roseivirga spongicola</name>
    <dbReference type="NCBI Taxonomy" id="333140"/>
    <lineage>
        <taxon>Bacteria</taxon>
        <taxon>Pseudomonadati</taxon>
        <taxon>Bacteroidota</taxon>
        <taxon>Cytophagia</taxon>
        <taxon>Cytophagales</taxon>
        <taxon>Roseivirgaceae</taxon>
        <taxon>Roseivirga</taxon>
    </lineage>
</organism>
<protein>
    <submittedName>
        <fullName evidence="1">Uncharacterized protein</fullName>
    </submittedName>
</protein>
<dbReference type="AlphaFoldDB" id="A0A150WXK8"/>
<gene>
    <name evidence="1" type="ORF">AWW68_18610</name>
</gene>
<dbReference type="Proteomes" id="UP000075606">
    <property type="component" value="Unassembled WGS sequence"/>
</dbReference>
<evidence type="ECO:0000313" key="2">
    <source>
        <dbReference type="Proteomes" id="UP000075606"/>
    </source>
</evidence>
<dbReference type="EMBL" id="LRPC01000033">
    <property type="protein sequence ID" value="KYG71221.1"/>
    <property type="molecule type" value="Genomic_DNA"/>
</dbReference>